<dbReference type="RefSeq" id="WP_097928801.1">
    <property type="nucleotide sequence ID" value="NZ_OCTN01000001.1"/>
</dbReference>
<name>A0A2C9CPI7_9RHOB</name>
<protein>
    <recommendedName>
        <fullName evidence="3">Cysteine dioxygenase type I</fullName>
    </recommendedName>
</protein>
<proteinExistence type="predicted"/>
<dbReference type="EMBL" id="OCTN01000001">
    <property type="protein sequence ID" value="SOH93286.1"/>
    <property type="molecule type" value="Genomic_DNA"/>
</dbReference>
<dbReference type="Gene3D" id="2.60.120.10">
    <property type="entry name" value="Jelly Rolls"/>
    <property type="match status" value="1"/>
</dbReference>
<dbReference type="InterPro" id="IPR014710">
    <property type="entry name" value="RmlC-like_jellyroll"/>
</dbReference>
<evidence type="ECO:0000313" key="1">
    <source>
        <dbReference type="EMBL" id="SOH93286.1"/>
    </source>
</evidence>
<gene>
    <name evidence="1" type="ORF">SAMN06273572_1011142</name>
</gene>
<accession>A0A2C9CPI7</accession>
<reference evidence="2" key="1">
    <citation type="submission" date="2017-09" db="EMBL/GenBank/DDBJ databases">
        <authorList>
            <person name="Varghese N."/>
            <person name="Submissions S."/>
        </authorList>
    </citation>
    <scope>NUCLEOTIDE SEQUENCE [LARGE SCALE GENOMIC DNA]</scope>
    <source>
        <strain evidence="2">C7</strain>
    </source>
</reference>
<dbReference type="SUPFAM" id="SSF51182">
    <property type="entry name" value="RmlC-like cupins"/>
    <property type="match status" value="1"/>
</dbReference>
<keyword evidence="2" id="KW-1185">Reference proteome</keyword>
<dbReference type="Proteomes" id="UP000220034">
    <property type="component" value="Unassembled WGS sequence"/>
</dbReference>
<dbReference type="AlphaFoldDB" id="A0A2C9CPI7"/>
<sequence length="172" mass="19053">MTQFTLDAFVADARIAASAPDPLQATCTLMQAALAGAAQADLPDFEDDEILLFEDETVSVWHERFQPHEILPPHDHAMIAVLGVYRGRERNDLWRNDGGVWQRGGTLTLEAGQQHVFAPHDIHSVQAEDGVPSYGLHIYLGALTKVDRHLFDWDTGASVPMSEAAFMSMKRT</sequence>
<organism evidence="1 2">
    <name type="scientific">Pontivivens marinum</name>
    <dbReference type="NCBI Taxonomy" id="1690039"/>
    <lineage>
        <taxon>Bacteria</taxon>
        <taxon>Pseudomonadati</taxon>
        <taxon>Pseudomonadota</taxon>
        <taxon>Alphaproteobacteria</taxon>
        <taxon>Rhodobacterales</taxon>
        <taxon>Paracoccaceae</taxon>
        <taxon>Pontivivens</taxon>
    </lineage>
</organism>
<dbReference type="OrthoDB" id="7059163at2"/>
<evidence type="ECO:0000313" key="2">
    <source>
        <dbReference type="Proteomes" id="UP000220034"/>
    </source>
</evidence>
<evidence type="ECO:0008006" key="3">
    <source>
        <dbReference type="Google" id="ProtNLM"/>
    </source>
</evidence>
<dbReference type="InterPro" id="IPR011051">
    <property type="entry name" value="RmlC_Cupin_sf"/>
</dbReference>